<feature type="compositionally biased region" description="Pro residues" evidence="2">
    <location>
        <begin position="232"/>
        <end position="285"/>
    </location>
</feature>
<gene>
    <name evidence="4" type="ORF">GRF29_185g229875</name>
</gene>
<dbReference type="GO" id="GO:1902387">
    <property type="term" value="F:ceramide 1-phosphate binding"/>
    <property type="evidence" value="ECO:0007669"/>
    <property type="project" value="TreeGrafter"/>
</dbReference>
<feature type="domain" description="Glycolipid transfer protein" evidence="3">
    <location>
        <begin position="23"/>
        <end position="161"/>
    </location>
</feature>
<keyword evidence="1" id="KW-0813">Transport</keyword>
<dbReference type="Gene3D" id="1.10.3520.10">
    <property type="entry name" value="Glycolipid transfer protein"/>
    <property type="match status" value="1"/>
</dbReference>
<sequence>MSTFFDTLNKSFVDVPIAADNKISTTEFLDAADSLQTLFDVLGSAAFKPVKNDMGGNIKKIRDRQAAAPTLSETLQDLVLNELKEKKHVATEGLLWLVRGLDFTAQALRHNTANPSKELADSFRDAYGNTLKPHHSFIVKPIFSAAMSATPYRKDFYAKLGADEAKVQTQLEEWLAALEKNVAILREFTTSKEAKCSLTKLFTIASSNATPPQPTTTMPPKPRLRLPTFQRPRPPLATKPPPHRPTSTPTPTPQQRPPPPPALPPSPPSSQKPPPSPSSPSPPPSSSATTSSPPPS</sequence>
<dbReference type="InterPro" id="IPR014830">
    <property type="entry name" value="Glycolipid_transfer_prot_dom"/>
</dbReference>
<name>A0AAN6LPU8_9PLEO</name>
<accession>A0AAN6LPU8</accession>
<dbReference type="GO" id="GO:0016020">
    <property type="term" value="C:membrane"/>
    <property type="evidence" value="ECO:0007669"/>
    <property type="project" value="TreeGrafter"/>
</dbReference>
<evidence type="ECO:0000259" key="3">
    <source>
        <dbReference type="Pfam" id="PF08718"/>
    </source>
</evidence>
<evidence type="ECO:0000256" key="2">
    <source>
        <dbReference type="SAM" id="MobiDB-lite"/>
    </source>
</evidence>
<organism evidence="4 5">
    <name type="scientific">Pseudopithomyces chartarum</name>
    <dbReference type="NCBI Taxonomy" id="1892770"/>
    <lineage>
        <taxon>Eukaryota</taxon>
        <taxon>Fungi</taxon>
        <taxon>Dikarya</taxon>
        <taxon>Ascomycota</taxon>
        <taxon>Pezizomycotina</taxon>
        <taxon>Dothideomycetes</taxon>
        <taxon>Pleosporomycetidae</taxon>
        <taxon>Pleosporales</taxon>
        <taxon>Massarineae</taxon>
        <taxon>Didymosphaeriaceae</taxon>
        <taxon>Pseudopithomyces</taxon>
    </lineage>
</organism>
<dbReference type="PRINTS" id="PR01217">
    <property type="entry name" value="PRICHEXTENSN"/>
</dbReference>
<comment type="caution">
    <text evidence="4">The sequence shown here is derived from an EMBL/GenBank/DDBJ whole genome shotgun (WGS) entry which is preliminary data.</text>
</comment>
<evidence type="ECO:0000313" key="5">
    <source>
        <dbReference type="Proteomes" id="UP001280581"/>
    </source>
</evidence>
<dbReference type="SUPFAM" id="SSF110004">
    <property type="entry name" value="Glycolipid transfer protein, GLTP"/>
    <property type="match status" value="1"/>
</dbReference>
<reference evidence="4 5" key="1">
    <citation type="submission" date="2021-02" db="EMBL/GenBank/DDBJ databases">
        <title>Genome assembly of Pseudopithomyces chartarum.</title>
        <authorList>
            <person name="Jauregui R."/>
            <person name="Singh J."/>
            <person name="Voisey C."/>
        </authorList>
    </citation>
    <scope>NUCLEOTIDE SEQUENCE [LARGE SCALE GENOMIC DNA]</scope>
    <source>
        <strain evidence="4 5">AGR01</strain>
    </source>
</reference>
<dbReference type="FunFam" id="1.10.3520.10:FF:000001">
    <property type="entry name" value="Pleckstrin domain-containing family A member 8"/>
    <property type="match status" value="1"/>
</dbReference>
<proteinExistence type="predicted"/>
<dbReference type="GO" id="GO:0005829">
    <property type="term" value="C:cytosol"/>
    <property type="evidence" value="ECO:0007669"/>
    <property type="project" value="TreeGrafter"/>
</dbReference>
<dbReference type="EMBL" id="WVTA01000016">
    <property type="protein sequence ID" value="KAK3201236.1"/>
    <property type="molecule type" value="Genomic_DNA"/>
</dbReference>
<dbReference type="GO" id="GO:1902388">
    <property type="term" value="F:ceramide 1-phosphate transfer activity"/>
    <property type="evidence" value="ECO:0007669"/>
    <property type="project" value="TreeGrafter"/>
</dbReference>
<dbReference type="AlphaFoldDB" id="A0AAN6LPU8"/>
<dbReference type="PANTHER" id="PTHR10219:SF25">
    <property type="entry name" value="PLECKSTRIN HOMOLOGY DOMAIN-CONTAINING FAMILY A MEMBER 8"/>
    <property type="match status" value="1"/>
</dbReference>
<dbReference type="Proteomes" id="UP001280581">
    <property type="component" value="Unassembled WGS sequence"/>
</dbReference>
<dbReference type="Pfam" id="PF08718">
    <property type="entry name" value="GLTP"/>
    <property type="match status" value="1"/>
</dbReference>
<keyword evidence="5" id="KW-1185">Reference proteome</keyword>
<protein>
    <recommendedName>
        <fullName evidence="3">Glycolipid transfer protein domain-containing protein</fullName>
    </recommendedName>
</protein>
<dbReference type="InterPro" id="IPR036497">
    <property type="entry name" value="GLTP_sf"/>
</dbReference>
<feature type="compositionally biased region" description="Low complexity" evidence="2">
    <location>
        <begin position="286"/>
        <end position="296"/>
    </location>
</feature>
<evidence type="ECO:0000313" key="4">
    <source>
        <dbReference type="EMBL" id="KAK3201236.1"/>
    </source>
</evidence>
<evidence type="ECO:0000256" key="1">
    <source>
        <dbReference type="ARBA" id="ARBA00022448"/>
    </source>
</evidence>
<feature type="compositionally biased region" description="Pro residues" evidence="2">
    <location>
        <begin position="211"/>
        <end position="221"/>
    </location>
</feature>
<feature type="region of interest" description="Disordered" evidence="2">
    <location>
        <begin position="206"/>
        <end position="296"/>
    </location>
</feature>
<dbReference type="PANTHER" id="PTHR10219">
    <property type="entry name" value="GLYCOLIPID TRANSFER PROTEIN-RELATED"/>
    <property type="match status" value="1"/>
</dbReference>